<evidence type="ECO:0000313" key="4">
    <source>
        <dbReference type="Proteomes" id="UP000189114"/>
    </source>
</evidence>
<evidence type="ECO:0000313" key="3">
    <source>
        <dbReference type="EMBL" id="OOF77157.1"/>
    </source>
</evidence>
<accession>A0A1V3KHL5</accession>
<dbReference type="AlphaFoldDB" id="A0A1V3KHL5"/>
<dbReference type="RefSeq" id="WP_077587164.1">
    <property type="nucleotide sequence ID" value="NZ_MLAE01000050.1"/>
</dbReference>
<name>A0A1V3KHL5_9PAST</name>
<feature type="chain" id="PRO_5010709378" evidence="2">
    <location>
        <begin position="21"/>
        <end position="115"/>
    </location>
</feature>
<proteinExistence type="predicted"/>
<gene>
    <name evidence="3" type="ORF">BKG96_08835</name>
</gene>
<keyword evidence="2" id="KW-0732">Signal</keyword>
<sequence length="115" mass="13147">MKKVLILSLLWSFFTLNVFAHSDQVGRSPFYVNASTKRLNTADCNDVDDWYLDGFRVGKAFSAYQQSLLQQRISYCQQYGGVSNGLKSAWMQGYKKGAPVQKKQGKKKRKKQARV</sequence>
<organism evidence="3 4">
    <name type="scientific">Rodentibacter caecimuris</name>
    <dbReference type="NCBI Taxonomy" id="1796644"/>
    <lineage>
        <taxon>Bacteria</taxon>
        <taxon>Pseudomonadati</taxon>
        <taxon>Pseudomonadota</taxon>
        <taxon>Gammaproteobacteria</taxon>
        <taxon>Pasteurellales</taxon>
        <taxon>Pasteurellaceae</taxon>
        <taxon>Rodentibacter</taxon>
    </lineage>
</organism>
<protein>
    <submittedName>
        <fullName evidence="3">Uncharacterized protein</fullName>
    </submittedName>
</protein>
<evidence type="ECO:0000256" key="1">
    <source>
        <dbReference type="SAM" id="MobiDB-lite"/>
    </source>
</evidence>
<reference evidence="4" key="1">
    <citation type="submission" date="2016-10" db="EMBL/GenBank/DDBJ databases">
        <title>Rodentibacter gen. nov. and new species.</title>
        <authorList>
            <person name="Christensen H."/>
        </authorList>
    </citation>
    <scope>NUCLEOTIDE SEQUENCE [LARGE SCALE GENOMIC DNA]</scope>
    <source>
        <strain evidence="4">Ppn152</strain>
    </source>
</reference>
<comment type="caution">
    <text evidence="3">The sequence shown here is derived from an EMBL/GenBank/DDBJ whole genome shotgun (WGS) entry which is preliminary data.</text>
</comment>
<feature type="compositionally biased region" description="Basic residues" evidence="1">
    <location>
        <begin position="103"/>
        <end position="115"/>
    </location>
</feature>
<feature type="signal peptide" evidence="2">
    <location>
        <begin position="1"/>
        <end position="20"/>
    </location>
</feature>
<evidence type="ECO:0000256" key="2">
    <source>
        <dbReference type="SAM" id="SignalP"/>
    </source>
</evidence>
<dbReference type="EMBL" id="MLAE01000050">
    <property type="protein sequence ID" value="OOF77157.1"/>
    <property type="molecule type" value="Genomic_DNA"/>
</dbReference>
<feature type="region of interest" description="Disordered" evidence="1">
    <location>
        <begin position="96"/>
        <end position="115"/>
    </location>
</feature>
<dbReference type="Proteomes" id="UP000189114">
    <property type="component" value="Unassembled WGS sequence"/>
</dbReference>